<comment type="subunit">
    <text evidence="9">F-type ATPases have 2 components, CF(1) - the catalytic core - and CF(0) - the membrane proton channel. CF(1) and CF(0) have multiple subunits.</text>
</comment>
<dbReference type="SUPFAM" id="SSF161060">
    <property type="entry name" value="ATP synthase B chain-like"/>
    <property type="match status" value="1"/>
</dbReference>
<keyword evidence="4 9" id="KW-0375">Hydrogen ion transport</keyword>
<evidence type="ECO:0000313" key="10">
    <source>
        <dbReference type="Proteomes" id="UP000694924"/>
    </source>
</evidence>
<keyword evidence="5 9" id="KW-0999">Mitochondrion inner membrane</keyword>
<evidence type="ECO:0000256" key="8">
    <source>
        <dbReference type="ARBA" id="ARBA00023136"/>
    </source>
</evidence>
<dbReference type="GeneID" id="107074105"/>
<evidence type="ECO:0000256" key="7">
    <source>
        <dbReference type="ARBA" id="ARBA00023128"/>
    </source>
</evidence>
<dbReference type="PANTHER" id="PTHR12733:SF3">
    <property type="entry name" value="ATP SYNTHASE F(0) COMPLEX SUBUNIT B1, MITOCHONDRIAL"/>
    <property type="match status" value="1"/>
</dbReference>
<evidence type="ECO:0000256" key="4">
    <source>
        <dbReference type="ARBA" id="ARBA00022781"/>
    </source>
</evidence>
<dbReference type="Proteomes" id="UP000694924">
    <property type="component" value="Unplaced"/>
</dbReference>
<keyword evidence="10" id="KW-1185">Reference proteome</keyword>
<reference evidence="11" key="1">
    <citation type="submission" date="2025-08" db="UniProtKB">
        <authorList>
            <consortium name="RefSeq"/>
        </authorList>
    </citation>
    <scope>IDENTIFICATION</scope>
    <source>
        <tissue evidence="11">Whole body</tissue>
    </source>
</reference>
<keyword evidence="7 9" id="KW-0496">Mitochondrion</keyword>
<dbReference type="PANTHER" id="PTHR12733">
    <property type="entry name" value="MITOCHONDRIAL ATP SYNTHASE B CHAIN"/>
    <property type="match status" value="1"/>
</dbReference>
<keyword evidence="8 9" id="KW-0472">Membrane</keyword>
<gene>
    <name evidence="11" type="primary">LOC107074105</name>
</gene>
<comment type="function">
    <text evidence="9">Subunit b, of the mitochondrial membrane ATP synthase complex (F(1)F(0) ATP synthase or Complex V) that produces ATP from ADP in the presence of a proton gradient across the membrane which is generated by electron transport complexes of the respiratory chain. ATP synthase complex consist of a soluble F(1) head domain - the catalytic core - and a membrane F(1) domain - the membrane proton channel. These two domains are linked by a central stalk rotating inside the F(1) region and a stationary peripheral stalk. During catalysis, ATP synthesis in the catalytic domain of F(1) is coupled via a rotary mechanism of the central stalk subunits to proton translocation. In vivo, can only synthesize ATP although its ATP hydrolase activity can be activated artificially in vitro. Part of the complex F(0) domain. Part of the complex F(0) domain and the peripheric stalk, which acts as a stator to hold the catalytic alpha(3)beta(3) subcomplex and subunit a/ATP6 static relative to the rotary elements.</text>
</comment>
<evidence type="ECO:0000256" key="6">
    <source>
        <dbReference type="ARBA" id="ARBA00023065"/>
    </source>
</evidence>
<dbReference type="Gene3D" id="1.20.5.2210">
    <property type="match status" value="1"/>
</dbReference>
<organism evidence="10 11">
    <name type="scientific">Polistes dominula</name>
    <name type="common">European paper wasp</name>
    <name type="synonym">Vespa dominula</name>
    <dbReference type="NCBI Taxonomy" id="743375"/>
    <lineage>
        <taxon>Eukaryota</taxon>
        <taxon>Metazoa</taxon>
        <taxon>Ecdysozoa</taxon>
        <taxon>Arthropoda</taxon>
        <taxon>Hexapoda</taxon>
        <taxon>Insecta</taxon>
        <taxon>Pterygota</taxon>
        <taxon>Neoptera</taxon>
        <taxon>Endopterygota</taxon>
        <taxon>Hymenoptera</taxon>
        <taxon>Apocrita</taxon>
        <taxon>Aculeata</taxon>
        <taxon>Vespoidea</taxon>
        <taxon>Vespidae</taxon>
        <taxon>Polistinae</taxon>
        <taxon>Polistini</taxon>
        <taxon>Polistes</taxon>
    </lineage>
</organism>
<comment type="similarity">
    <text evidence="1 9">Belongs to the eukaryotic ATPase B chain family.</text>
</comment>
<evidence type="ECO:0000256" key="5">
    <source>
        <dbReference type="ARBA" id="ARBA00022792"/>
    </source>
</evidence>
<evidence type="ECO:0000256" key="2">
    <source>
        <dbReference type="ARBA" id="ARBA00022448"/>
    </source>
</evidence>
<evidence type="ECO:0000256" key="9">
    <source>
        <dbReference type="RuleBase" id="RU368017"/>
    </source>
</evidence>
<evidence type="ECO:0000313" key="11">
    <source>
        <dbReference type="RefSeq" id="XP_015190684.1"/>
    </source>
</evidence>
<dbReference type="Pfam" id="PF05405">
    <property type="entry name" value="Mt_ATP-synt_B"/>
    <property type="match status" value="1"/>
</dbReference>
<dbReference type="InterPro" id="IPR008688">
    <property type="entry name" value="ATP_synth_Bsub_B/MI25"/>
</dbReference>
<evidence type="ECO:0000256" key="1">
    <source>
        <dbReference type="ARBA" id="ARBA00007479"/>
    </source>
</evidence>
<evidence type="ECO:0000256" key="3">
    <source>
        <dbReference type="ARBA" id="ARBA00022547"/>
    </source>
</evidence>
<keyword evidence="3 9" id="KW-0138">CF(0)</keyword>
<dbReference type="RefSeq" id="XP_015190684.1">
    <property type="nucleotide sequence ID" value="XM_015335198.1"/>
</dbReference>
<comment type="subcellular location">
    <subcellularLocation>
        <location evidence="9">Mitochondrion</location>
    </subcellularLocation>
    <subcellularLocation>
        <location evidence="9">Mitochondrion inner membrane</location>
    </subcellularLocation>
</comment>
<accession>A0ABM1JDZ6</accession>
<keyword evidence="6 9" id="KW-0406">Ion transport</keyword>
<sequence length="243" mass="27946">MLSRLALRNATNGFIHAQMLPIAVRGVQTVTTSNGPRPTRLIDPAPVRFGFLPDSWFTFFYPKTGVTGPYVFGVSVGTYLLSKEIYVLEHEFHNAVSFAIIWIFLVKKLGPALSKYLEKEQNKEIQVFEDQRNEEIQFAEDGIKQSKDAIWRAEGQSLLMDAKRENIKIQLEAVYRERLAHVYKEVKKRLDYNAQIQIVERRIAQKHMVQWIINNVLKAITPEQEKATLQQCIKDLEALSAKA</sequence>
<proteinExistence type="inferred from homology"/>
<protein>
    <recommendedName>
        <fullName evidence="9">ATP synthase subunit b</fullName>
    </recommendedName>
</protein>
<name>A0ABM1JDZ6_POLDO</name>
<keyword evidence="2 9" id="KW-0813">Transport</keyword>
<dbReference type="InterPro" id="IPR013837">
    <property type="entry name" value="ATP_synth_F0_suB"/>
</dbReference>